<proteinExistence type="predicted"/>
<dbReference type="Gramene" id="ESR46606">
    <property type="protein sequence ID" value="ESR46606"/>
    <property type="gene ID" value="CICLE_v10004070mg"/>
</dbReference>
<evidence type="ECO:0000313" key="2">
    <source>
        <dbReference type="Proteomes" id="UP000030687"/>
    </source>
</evidence>
<keyword evidence="2" id="KW-1185">Reference proteome</keyword>
<dbReference type="InParanoid" id="V4TAH6"/>
<dbReference type="KEGG" id="cic:CICLE_v10004070mg"/>
<name>V4TAH6_CITCL</name>
<gene>
    <name evidence="1" type="ORF">CICLE_v10004070mg</name>
</gene>
<dbReference type="AlphaFoldDB" id="V4TAH6"/>
<reference evidence="1 2" key="1">
    <citation type="submission" date="2013-10" db="EMBL/GenBank/DDBJ databases">
        <authorList>
            <consortium name="International Citrus Genome Consortium"/>
            <person name="Jenkins J."/>
            <person name="Schmutz J."/>
            <person name="Prochnik S."/>
            <person name="Rokhsar D."/>
            <person name="Gmitter F."/>
            <person name="Ollitrault P."/>
            <person name="Machado M."/>
            <person name="Talon M."/>
            <person name="Wincker P."/>
            <person name="Jaillon O."/>
            <person name="Morgante M."/>
        </authorList>
    </citation>
    <scope>NUCLEOTIDE SEQUENCE</scope>
    <source>
        <strain evidence="2">cv. Clemenules</strain>
    </source>
</reference>
<evidence type="ECO:0000313" key="1">
    <source>
        <dbReference type="EMBL" id="ESR46606.1"/>
    </source>
</evidence>
<dbReference type="Proteomes" id="UP000030687">
    <property type="component" value="Unassembled WGS sequence"/>
</dbReference>
<organism evidence="1 2">
    <name type="scientific">Citrus clementina</name>
    <name type="common">Clementine</name>
    <name type="synonym">Citrus deliciosa x Citrus sinensis</name>
    <dbReference type="NCBI Taxonomy" id="85681"/>
    <lineage>
        <taxon>Eukaryota</taxon>
        <taxon>Viridiplantae</taxon>
        <taxon>Streptophyta</taxon>
        <taxon>Embryophyta</taxon>
        <taxon>Tracheophyta</taxon>
        <taxon>Spermatophyta</taxon>
        <taxon>Magnoliopsida</taxon>
        <taxon>eudicotyledons</taxon>
        <taxon>Gunneridae</taxon>
        <taxon>Pentapetalae</taxon>
        <taxon>rosids</taxon>
        <taxon>malvids</taxon>
        <taxon>Sapindales</taxon>
        <taxon>Rutaceae</taxon>
        <taxon>Aurantioideae</taxon>
        <taxon>Citrus</taxon>
    </lineage>
</organism>
<protein>
    <submittedName>
        <fullName evidence="1">Uncharacterized protein</fullName>
    </submittedName>
</protein>
<sequence>MIDCISIAHVTNTFFSSFNNSIDLKPRCFCLFLGGLTLSTKFGILLWLNNENGCHLGGFSFLSFQGI</sequence>
<dbReference type="EMBL" id="KI536799">
    <property type="protein sequence ID" value="ESR46606.1"/>
    <property type="molecule type" value="Genomic_DNA"/>
</dbReference>
<accession>V4TAH6</accession>